<evidence type="ECO:0000313" key="5">
    <source>
        <dbReference type="Proteomes" id="UP000186513"/>
    </source>
</evidence>
<dbReference type="Gene3D" id="3.20.20.80">
    <property type="entry name" value="Glycosidases"/>
    <property type="match status" value="1"/>
</dbReference>
<evidence type="ECO:0000259" key="3">
    <source>
        <dbReference type="SMART" id="SM00642"/>
    </source>
</evidence>
<dbReference type="GO" id="GO:0004556">
    <property type="term" value="F:alpha-amylase activity"/>
    <property type="evidence" value="ECO:0007669"/>
    <property type="project" value="TreeGrafter"/>
</dbReference>
<protein>
    <submittedName>
        <fullName evidence="4">Glycosidase</fullName>
    </submittedName>
</protein>
<dbReference type="SMART" id="SM00642">
    <property type="entry name" value="Aamy"/>
    <property type="match status" value="1"/>
</dbReference>
<dbReference type="InterPro" id="IPR013780">
    <property type="entry name" value="Glyco_hydro_b"/>
</dbReference>
<proteinExistence type="inferred from homology"/>
<organism evidence="4 5">
    <name type="scientific">Chitinimonas taiwanensis DSM 18899</name>
    <dbReference type="NCBI Taxonomy" id="1121279"/>
    <lineage>
        <taxon>Bacteria</taxon>
        <taxon>Pseudomonadati</taxon>
        <taxon>Pseudomonadota</taxon>
        <taxon>Betaproteobacteria</taxon>
        <taxon>Neisseriales</taxon>
        <taxon>Chitinibacteraceae</taxon>
        <taxon>Chitinimonas</taxon>
    </lineage>
</organism>
<dbReference type="PANTHER" id="PTHR10357">
    <property type="entry name" value="ALPHA-AMYLASE FAMILY MEMBER"/>
    <property type="match status" value="1"/>
</dbReference>
<accession>A0A1K2HQS2</accession>
<dbReference type="InterPro" id="IPR006047">
    <property type="entry name" value="GH13_cat_dom"/>
</dbReference>
<dbReference type="AlphaFoldDB" id="A0A1K2HQS2"/>
<dbReference type="STRING" id="1121279.SAMN02745887_03383"/>
<dbReference type="EMBL" id="FPKR01000015">
    <property type="protein sequence ID" value="SFZ79127.1"/>
    <property type="molecule type" value="Genomic_DNA"/>
</dbReference>
<dbReference type="OrthoDB" id="9805159at2"/>
<dbReference type="PANTHER" id="PTHR10357:SF179">
    <property type="entry name" value="NEUTRAL AND BASIC AMINO ACID TRANSPORT PROTEIN RBAT"/>
    <property type="match status" value="1"/>
</dbReference>
<evidence type="ECO:0000313" key="4">
    <source>
        <dbReference type="EMBL" id="SFZ79127.1"/>
    </source>
</evidence>
<dbReference type="Pfam" id="PF00128">
    <property type="entry name" value="Alpha-amylase"/>
    <property type="match status" value="1"/>
</dbReference>
<evidence type="ECO:0000256" key="1">
    <source>
        <dbReference type="ARBA" id="ARBA00008061"/>
    </source>
</evidence>
<reference evidence="4 5" key="1">
    <citation type="submission" date="2016-11" db="EMBL/GenBank/DDBJ databases">
        <authorList>
            <person name="Jaros S."/>
            <person name="Januszkiewicz K."/>
            <person name="Wedrychowicz H."/>
        </authorList>
    </citation>
    <scope>NUCLEOTIDE SEQUENCE [LARGE SCALE GENOMIC DNA]</scope>
    <source>
        <strain evidence="4 5">DSM 18899</strain>
    </source>
</reference>
<dbReference type="SUPFAM" id="SSF51445">
    <property type="entry name" value="(Trans)glycosidases"/>
    <property type="match status" value="1"/>
</dbReference>
<keyword evidence="4" id="KW-0326">Glycosidase</keyword>
<feature type="signal peptide" evidence="2">
    <location>
        <begin position="1"/>
        <end position="31"/>
    </location>
</feature>
<dbReference type="InterPro" id="IPR045857">
    <property type="entry name" value="O16G_dom_2"/>
</dbReference>
<sequence length="535" mass="59409">MSLPPRRRVLPCLFALLAASWLGLHPATSHAAPPPGADINPVAAGPLSSALPQGWHQSGAFMEIYVRAYQDSDGDGIGDLRGLISRLDYLQDLGIKGIWLMPVNASQDRDHGYAVVDYRNIEADYGTLADFDALLAAAHQRGIGVIMDYVINHSAADHPLFQAANRKQSPFRDWYVWSEQEPEGWQIYGNYPWYSGEEGYYFAGFWSQMPDFNLRNPAVLAWHEDNLRFWLNRGVDGFRFDAVGNLVENGPKRWEVQAENQPIMQRLVRTIQQYPNRYVVCEAPADPDGFGSQDACGSAFAFGLNNKLMTAANGHLRGIADVLRYHGQGKAHMATFTSNHDHFAGRRVFDQVYANEASNRMVAAALLTLPGIPFIYYGEEVGMDEGAGLDGDASLRVPMSWTADASGFSSGQPFRALATNIASHNLASQLGKPDSLHSHYRAMLQLRRDNPALQTGSFEQAEQSAELISFQRKSEQQRLLVLLNFGSEQQAKLVKLPADATLRAVYPQDATTLRTDGRGRIKLTMPAKSLRVYQF</sequence>
<gene>
    <name evidence="4" type="ORF">SAMN02745887_03383</name>
</gene>
<dbReference type="InterPro" id="IPR017853">
    <property type="entry name" value="GH"/>
</dbReference>
<feature type="domain" description="Glycosyl hydrolase family 13 catalytic" evidence="3">
    <location>
        <begin position="63"/>
        <end position="447"/>
    </location>
</feature>
<keyword evidence="5" id="KW-1185">Reference proteome</keyword>
<evidence type="ECO:0000256" key="2">
    <source>
        <dbReference type="SAM" id="SignalP"/>
    </source>
</evidence>
<keyword evidence="2" id="KW-0732">Signal</keyword>
<keyword evidence="4" id="KW-0378">Hydrolase</keyword>
<dbReference type="CDD" id="cd11316">
    <property type="entry name" value="AmyAc_bac2_AmyA"/>
    <property type="match status" value="1"/>
</dbReference>
<dbReference type="Proteomes" id="UP000186513">
    <property type="component" value="Unassembled WGS sequence"/>
</dbReference>
<dbReference type="Gene3D" id="2.60.40.1180">
    <property type="entry name" value="Golgi alpha-mannosidase II"/>
    <property type="match status" value="1"/>
</dbReference>
<dbReference type="RefSeq" id="WP_072429965.1">
    <property type="nucleotide sequence ID" value="NZ_FPKR01000015.1"/>
</dbReference>
<dbReference type="GO" id="GO:0009313">
    <property type="term" value="P:oligosaccharide catabolic process"/>
    <property type="evidence" value="ECO:0007669"/>
    <property type="project" value="TreeGrafter"/>
</dbReference>
<name>A0A1K2HQS2_9NEIS</name>
<comment type="similarity">
    <text evidence="1">Belongs to the glycosyl hydrolase 13 family.</text>
</comment>
<dbReference type="Gene3D" id="3.90.400.10">
    <property type="entry name" value="Oligo-1,6-glucosidase, Domain 2"/>
    <property type="match status" value="1"/>
</dbReference>
<feature type="chain" id="PRO_5012724339" evidence="2">
    <location>
        <begin position="32"/>
        <end position="535"/>
    </location>
</feature>
<dbReference type="SUPFAM" id="SSF51011">
    <property type="entry name" value="Glycosyl hydrolase domain"/>
    <property type="match status" value="1"/>
</dbReference>